<organism evidence="2 3">
    <name type="scientific">Salmonella phage F61</name>
    <dbReference type="NCBI Taxonomy" id="2982033"/>
    <lineage>
        <taxon>Viruses</taxon>
        <taxon>Duplodnaviria</taxon>
        <taxon>Heunggongvirae</taxon>
        <taxon>Uroviricota</taxon>
        <taxon>Caudoviricetes</taxon>
        <taxon>Drexlerviridae</taxon>
        <taxon>Tempevirinae</taxon>
        <taxon>Tlsvirus</taxon>
        <taxon>Tlsvirus F61</taxon>
    </lineage>
</organism>
<dbReference type="Pfam" id="PF13392">
    <property type="entry name" value="HNH_3"/>
    <property type="match status" value="1"/>
</dbReference>
<dbReference type="SMART" id="SM00507">
    <property type="entry name" value="HNHc"/>
    <property type="match status" value="1"/>
</dbReference>
<dbReference type="InterPro" id="IPR044925">
    <property type="entry name" value="His-Me_finger_sf"/>
</dbReference>
<reference evidence="2" key="1">
    <citation type="submission" date="2022-08" db="EMBL/GenBank/DDBJ databases">
        <authorList>
            <person name="Parra M."/>
            <person name="Bayas-Rea R.D.L.A."/>
            <person name="D'Auria G."/>
            <person name="Reyes M."/>
            <person name="Zapata S."/>
        </authorList>
    </citation>
    <scope>NUCLEOTIDE SEQUENCE</scope>
</reference>
<dbReference type="GO" id="GO:0003677">
    <property type="term" value="F:DNA binding"/>
    <property type="evidence" value="ECO:0007669"/>
    <property type="project" value="InterPro"/>
</dbReference>
<dbReference type="InterPro" id="IPR003615">
    <property type="entry name" value="HNH_nuc"/>
</dbReference>
<dbReference type="InterPro" id="IPR016177">
    <property type="entry name" value="DNA-bd_dom_sf"/>
</dbReference>
<dbReference type="EMBL" id="OP292674">
    <property type="protein sequence ID" value="UXM05362.1"/>
    <property type="molecule type" value="Genomic_DNA"/>
</dbReference>
<dbReference type="Proteomes" id="UP001063234">
    <property type="component" value="Segment"/>
</dbReference>
<feature type="domain" description="HNH nuclease" evidence="1">
    <location>
        <begin position="50"/>
        <end position="98"/>
    </location>
</feature>
<dbReference type="SUPFAM" id="SSF54060">
    <property type="entry name" value="His-Me finger endonucleases"/>
    <property type="match status" value="1"/>
</dbReference>
<evidence type="ECO:0000313" key="2">
    <source>
        <dbReference type="EMBL" id="UXM05362.1"/>
    </source>
</evidence>
<dbReference type="Gene3D" id="3.90.75.20">
    <property type="match status" value="1"/>
</dbReference>
<accession>A0A977R8P9</accession>
<proteinExistence type="predicted"/>
<evidence type="ECO:0000259" key="1">
    <source>
        <dbReference type="SMART" id="SM00507"/>
    </source>
</evidence>
<dbReference type="SUPFAM" id="SSF54171">
    <property type="entry name" value="DNA-binding domain"/>
    <property type="match status" value="1"/>
</dbReference>
<name>A0A977R8P9_9CAUD</name>
<evidence type="ECO:0000313" key="3">
    <source>
        <dbReference type="Proteomes" id="UP001063234"/>
    </source>
</evidence>
<keyword evidence="3" id="KW-1185">Reference proteome</keyword>
<sequence length="165" mass="19092">MTELERLKLLSSMLRYDNGNLYWLEWRNGVRKDLLAGAVTKNGYVSVCAKGVKAYAHRIVWFMHYGEIPKGFDIDHINHDRTDNRIENLRLVSRSENLKNKGKVLSSSGEMGVYWNERAKKWEAALNVNGRKKYLGLFDTVESARKERIKADMVYGYHKNHGVTA</sequence>
<protein>
    <recommendedName>
        <fullName evidence="1">HNH nuclease domain-containing protein</fullName>
    </recommendedName>
</protein>